<evidence type="ECO:0000256" key="2">
    <source>
        <dbReference type="ARBA" id="ARBA00022490"/>
    </source>
</evidence>
<comment type="subunit">
    <text evidence="1">The 26S proteasome consists of a 20S proteasome core and two 19S regulatory subunits. The 20S proteasome core is a barrel-shaped complex made of 28 subunits that are arranged in four stacked rings. The two outer rings are each formed by seven alpha subunits, and the two inner rings are formed by seven beta subunits. The proteolytic activity is exerted by three beta-subunits PSMB5, PSMB6 and PSMB7.</text>
</comment>
<dbReference type="PANTHER" id="PTHR32194">
    <property type="entry name" value="METALLOPROTEASE TLDD"/>
    <property type="match status" value="1"/>
</dbReference>
<keyword evidence="3 6" id="KW-0647">Proteasome</keyword>
<comment type="similarity">
    <text evidence="6">Belongs to the peptidase T1B family.</text>
</comment>
<comment type="subcellular location">
    <subcellularLocation>
        <location evidence="6">Cytoplasm</location>
    </subcellularLocation>
    <subcellularLocation>
        <location evidence="6">Nucleus</location>
    </subcellularLocation>
</comment>
<dbReference type="PROSITE" id="PS51476">
    <property type="entry name" value="PROTEASOME_BETA_2"/>
    <property type="match status" value="1"/>
</dbReference>
<dbReference type="Pfam" id="PF00227">
    <property type="entry name" value="Proteasome"/>
    <property type="match status" value="1"/>
</dbReference>
<comment type="function">
    <text evidence="5">Non-catalytic component of the 20S core proteasome complex involved in the proteolytic degradation of most intracellular proteins. This complex plays numerous essential roles within the cell by associating with different regulatory particles. Associated with two 19S regulatory particles, forms the 26S proteasome and thus participates in the ATP-dependent degradation of ubiquitinated proteins. The 26S proteasome plays a key role in the maintenance of protein homeostasis by removing misfolded or damaged proteins that could impair cellular functions, and by removing proteins whose functions are no longer required. Associated with the PA200 or PA28, the 20S proteasome mediates ubiquitin-independent protein degradation. This type of proteolysis is required in several pathways including spermatogenesis (20S-PA200 complex) or generation of a subset of MHC class I-presented antigenic peptides (20S-PA28 complex).</text>
</comment>
<dbReference type="CDD" id="cd03758">
    <property type="entry name" value="proteasome_beta_type_2"/>
    <property type="match status" value="1"/>
</dbReference>
<evidence type="ECO:0000313" key="8">
    <source>
        <dbReference type="Proteomes" id="UP000678393"/>
    </source>
</evidence>
<evidence type="ECO:0000256" key="5">
    <source>
        <dbReference type="ARBA" id="ARBA00049625"/>
    </source>
</evidence>
<dbReference type="InterPro" id="IPR016050">
    <property type="entry name" value="Proteasome_bsu_CS"/>
</dbReference>
<dbReference type="OrthoDB" id="268428at2759"/>
<dbReference type="GO" id="GO:0010498">
    <property type="term" value="P:proteasomal protein catabolic process"/>
    <property type="evidence" value="ECO:0007669"/>
    <property type="project" value="InterPro"/>
</dbReference>
<dbReference type="EMBL" id="CAJHNH020000625">
    <property type="protein sequence ID" value="CAG5118895.1"/>
    <property type="molecule type" value="Genomic_DNA"/>
</dbReference>
<organism evidence="7 8">
    <name type="scientific">Candidula unifasciata</name>
    <dbReference type="NCBI Taxonomy" id="100452"/>
    <lineage>
        <taxon>Eukaryota</taxon>
        <taxon>Metazoa</taxon>
        <taxon>Spiralia</taxon>
        <taxon>Lophotrochozoa</taxon>
        <taxon>Mollusca</taxon>
        <taxon>Gastropoda</taxon>
        <taxon>Heterobranchia</taxon>
        <taxon>Euthyneura</taxon>
        <taxon>Panpulmonata</taxon>
        <taxon>Eupulmonata</taxon>
        <taxon>Stylommatophora</taxon>
        <taxon>Helicina</taxon>
        <taxon>Helicoidea</taxon>
        <taxon>Geomitridae</taxon>
        <taxon>Candidula</taxon>
    </lineage>
</organism>
<sequence length="203" mass="22980">MECLIGIQGKDFVLLATDTISARSVVAMKNDHDKMYKLSDNLLMAVCGESGDTIQFSEYIAKNVQLYKMRNGYELSPHAAANFTRRNMAESLRSQRSQMVNLLIAGHDKVDGPSLYYLDYLASLNKLPFAIHGYGSLFALSIMDKYYLKDLDFDAAKDLLIKCLNEIQKRFIVNLGRFRLRVVDKDGIHDKGMVHAEPDESTK</sequence>
<dbReference type="AlphaFoldDB" id="A0A8S3YTK4"/>
<dbReference type="Proteomes" id="UP000678393">
    <property type="component" value="Unassembled WGS sequence"/>
</dbReference>
<name>A0A8S3YTK4_9EUPU</name>
<comment type="caution">
    <text evidence="7">The sequence shown here is derived from an EMBL/GenBank/DDBJ whole genome shotgun (WGS) entry which is preliminary data.</text>
</comment>
<protein>
    <recommendedName>
        <fullName evidence="6">Proteasome subunit beta</fullName>
    </recommendedName>
</protein>
<dbReference type="SUPFAM" id="SSF56235">
    <property type="entry name" value="N-terminal nucleophile aminohydrolases (Ntn hydrolases)"/>
    <property type="match status" value="1"/>
</dbReference>
<proteinExistence type="inferred from homology"/>
<dbReference type="PROSITE" id="PS00854">
    <property type="entry name" value="PROTEASOME_BETA_1"/>
    <property type="match status" value="1"/>
</dbReference>
<evidence type="ECO:0000256" key="1">
    <source>
        <dbReference type="ARBA" id="ARBA00011656"/>
    </source>
</evidence>
<keyword evidence="8" id="KW-1185">Reference proteome</keyword>
<evidence type="ECO:0000256" key="3">
    <source>
        <dbReference type="ARBA" id="ARBA00022942"/>
    </source>
</evidence>
<keyword evidence="4 6" id="KW-0539">Nucleus</keyword>
<dbReference type="InterPro" id="IPR029055">
    <property type="entry name" value="Ntn_hydrolases_N"/>
</dbReference>
<dbReference type="InterPro" id="IPR001353">
    <property type="entry name" value="Proteasome_sua/b"/>
</dbReference>
<evidence type="ECO:0000256" key="6">
    <source>
        <dbReference type="RuleBase" id="RU004203"/>
    </source>
</evidence>
<comment type="function">
    <text evidence="6">Component of the proteasome, a multicatalytic proteinase complex which is characterized by its ability to cleave peptides with Arg, Phe, Tyr, Leu, and Glu adjacent to the leaving group at neutral or slightly basic pH. The proteasome has an ATP-dependent proteolytic activity.</text>
</comment>
<dbReference type="Gene3D" id="3.60.20.10">
    <property type="entry name" value="Glutamine Phosphoribosylpyrophosphate, subunit 1, domain 1"/>
    <property type="match status" value="1"/>
</dbReference>
<evidence type="ECO:0000313" key="7">
    <source>
        <dbReference type="EMBL" id="CAG5118895.1"/>
    </source>
</evidence>
<evidence type="ECO:0000256" key="4">
    <source>
        <dbReference type="ARBA" id="ARBA00023242"/>
    </source>
</evidence>
<reference evidence="7" key="1">
    <citation type="submission" date="2021-04" db="EMBL/GenBank/DDBJ databases">
        <authorList>
            <consortium name="Molecular Ecology Group"/>
        </authorList>
    </citation>
    <scope>NUCLEOTIDE SEQUENCE</scope>
</reference>
<dbReference type="FunFam" id="3.60.20.10:FF:000008">
    <property type="entry name" value="Proteasome subunit beta type-4"/>
    <property type="match status" value="1"/>
</dbReference>
<dbReference type="PANTHER" id="PTHR32194:SF2">
    <property type="entry name" value="PROTEASOME SUBUNIT BETA TYPE-1"/>
    <property type="match status" value="1"/>
</dbReference>
<dbReference type="GO" id="GO:0005839">
    <property type="term" value="C:proteasome core complex"/>
    <property type="evidence" value="ECO:0007669"/>
    <property type="project" value="InterPro"/>
</dbReference>
<dbReference type="GO" id="GO:0005634">
    <property type="term" value="C:nucleus"/>
    <property type="evidence" value="ECO:0007669"/>
    <property type="project" value="UniProtKB-SubCell"/>
</dbReference>
<dbReference type="GO" id="GO:0005737">
    <property type="term" value="C:cytoplasm"/>
    <property type="evidence" value="ECO:0007669"/>
    <property type="project" value="UniProtKB-SubCell"/>
</dbReference>
<dbReference type="InterPro" id="IPR035206">
    <property type="entry name" value="Proteasome_beta2"/>
</dbReference>
<keyword evidence="2 6" id="KW-0963">Cytoplasm</keyword>
<accession>A0A8S3YTK4</accession>
<comment type="subunit">
    <text evidence="6">Component of the proteasome complex.</text>
</comment>
<gene>
    <name evidence="7" type="ORF">CUNI_LOCUS4453</name>
</gene>
<dbReference type="InterPro" id="IPR023333">
    <property type="entry name" value="Proteasome_suB-type"/>
</dbReference>